<dbReference type="InterPro" id="IPR025983">
    <property type="entry name" value="Cys_rich_CPCC"/>
</dbReference>
<evidence type="ECO:0000313" key="2">
    <source>
        <dbReference type="EMBL" id="KKK66930.1"/>
    </source>
</evidence>
<dbReference type="Pfam" id="PF14206">
    <property type="entry name" value="Cys_rich_CPCC"/>
    <property type="match status" value="1"/>
</dbReference>
<name>A0A0F8Y080_9ZZZZ</name>
<comment type="caution">
    <text evidence="2">The sequence shown here is derived from an EMBL/GenBank/DDBJ whole genome shotgun (WGS) entry which is preliminary data.</text>
</comment>
<dbReference type="AlphaFoldDB" id="A0A0F8Y080"/>
<sequence>MTTKRHPCPACGHLTIEVRGDWEVCQICCWEDDVYGWTDDSLSTSSANHSMRLCEAQANYYLFGVADLEAVEFTRDPLPKEISRTPLKLSSKAQEIVAAFDCARQHRELPGYNRKRLERDLVHRLVGALAHRSAQVRQKAAGMLRVITDLPEDDKAALRKAEEK</sequence>
<evidence type="ECO:0000259" key="1">
    <source>
        <dbReference type="Pfam" id="PF14206"/>
    </source>
</evidence>
<reference evidence="2" key="1">
    <citation type="journal article" date="2015" name="Nature">
        <title>Complex archaea that bridge the gap between prokaryotes and eukaryotes.</title>
        <authorList>
            <person name="Spang A."/>
            <person name="Saw J.H."/>
            <person name="Jorgensen S.L."/>
            <person name="Zaremba-Niedzwiedzka K."/>
            <person name="Martijn J."/>
            <person name="Lind A.E."/>
            <person name="van Eijk R."/>
            <person name="Schleper C."/>
            <person name="Guy L."/>
            <person name="Ettema T.J."/>
        </authorList>
    </citation>
    <scope>NUCLEOTIDE SEQUENCE</scope>
</reference>
<organism evidence="2">
    <name type="scientific">marine sediment metagenome</name>
    <dbReference type="NCBI Taxonomy" id="412755"/>
    <lineage>
        <taxon>unclassified sequences</taxon>
        <taxon>metagenomes</taxon>
        <taxon>ecological metagenomes</taxon>
    </lineage>
</organism>
<dbReference type="EMBL" id="LAZR01059845">
    <property type="protein sequence ID" value="KKK66930.1"/>
    <property type="molecule type" value="Genomic_DNA"/>
</dbReference>
<proteinExistence type="predicted"/>
<accession>A0A0F8Y080</accession>
<protein>
    <recommendedName>
        <fullName evidence="1">Cysteine-rich CPCC domain-containing protein</fullName>
    </recommendedName>
</protein>
<gene>
    <name evidence="2" type="ORF">LCGC14_2959140</name>
</gene>
<feature type="domain" description="Cysteine-rich CPCC" evidence="1">
    <location>
        <begin position="7"/>
        <end position="81"/>
    </location>
</feature>